<sequence length="249" mass="28532">MKSSFQVRYRGLNVYLNEDLLMITVERAFTIEALVVNIDYYESNVKYEWKCFNNEEICNFIDSSNESVYNFSSGIPYKDEFRVSLTVTIFNESATANATIVTFDADLRVPELQIQPVNRIINENEETTLSVKAYDVAPSCNLSWYFVTEELLKLNSDKDMMEYGEIISDSNRKLSLNEQFLGELIEFDYETKSIEVEGVITNAGKASLIADCECINGTDYRTIALVYVEVNFKLNRGPIVHNLTVSKIR</sequence>
<name>A0A8B8IDD9_VANTA</name>
<gene>
    <name evidence="2" type="primary">LOC113399338</name>
</gene>
<dbReference type="OMA" id="ADCECIN"/>
<dbReference type="AlphaFoldDB" id="A0A8B8IDD9"/>
<dbReference type="GO" id="GO:0006816">
    <property type="term" value="P:calcium ion transport"/>
    <property type="evidence" value="ECO:0007669"/>
    <property type="project" value="TreeGrafter"/>
</dbReference>
<dbReference type="GO" id="GO:0005886">
    <property type="term" value="C:plasma membrane"/>
    <property type="evidence" value="ECO:0007669"/>
    <property type="project" value="TreeGrafter"/>
</dbReference>
<proteinExistence type="predicted"/>
<organism evidence="1 2">
    <name type="scientific">Vanessa tameamea</name>
    <name type="common">Kamehameha butterfly</name>
    <dbReference type="NCBI Taxonomy" id="334116"/>
    <lineage>
        <taxon>Eukaryota</taxon>
        <taxon>Metazoa</taxon>
        <taxon>Ecdysozoa</taxon>
        <taxon>Arthropoda</taxon>
        <taxon>Hexapoda</taxon>
        <taxon>Insecta</taxon>
        <taxon>Pterygota</taxon>
        <taxon>Neoptera</taxon>
        <taxon>Endopterygota</taxon>
        <taxon>Lepidoptera</taxon>
        <taxon>Glossata</taxon>
        <taxon>Ditrysia</taxon>
        <taxon>Papilionoidea</taxon>
        <taxon>Nymphalidae</taxon>
        <taxon>Nymphalinae</taxon>
        <taxon>Vanessa</taxon>
    </lineage>
</organism>
<dbReference type="OrthoDB" id="6730643at2759"/>
<dbReference type="GeneID" id="113399338"/>
<protein>
    <submittedName>
        <fullName evidence="2">Uncharacterized protein LOC113399338</fullName>
    </submittedName>
</protein>
<dbReference type="RefSeq" id="XP_026494226.2">
    <property type="nucleotide sequence ID" value="XM_026638441.2"/>
</dbReference>
<dbReference type="GO" id="GO:0005261">
    <property type="term" value="F:monoatomic cation channel activity"/>
    <property type="evidence" value="ECO:0007669"/>
    <property type="project" value="TreeGrafter"/>
</dbReference>
<keyword evidence="1" id="KW-1185">Reference proteome</keyword>
<evidence type="ECO:0000313" key="1">
    <source>
        <dbReference type="Proteomes" id="UP001652626"/>
    </source>
</evidence>
<dbReference type="Proteomes" id="UP001652626">
    <property type="component" value="Chromosome 19"/>
</dbReference>
<accession>A0A8B8IDD9</accession>
<evidence type="ECO:0000313" key="2">
    <source>
        <dbReference type="RefSeq" id="XP_026494226.2"/>
    </source>
</evidence>
<reference evidence="2" key="1">
    <citation type="submission" date="2025-08" db="UniProtKB">
        <authorList>
            <consortium name="RefSeq"/>
        </authorList>
    </citation>
    <scope>IDENTIFICATION</scope>
    <source>
        <tissue evidence="2">Whole body</tissue>
    </source>
</reference>